<dbReference type="InterPro" id="IPR000873">
    <property type="entry name" value="AMP-dep_synth/lig_dom"/>
</dbReference>
<keyword evidence="2" id="KW-0436">Ligase</keyword>
<dbReference type="InterPro" id="IPR042099">
    <property type="entry name" value="ANL_N_sf"/>
</dbReference>
<evidence type="ECO:0000259" key="1">
    <source>
        <dbReference type="Pfam" id="PF00501"/>
    </source>
</evidence>
<dbReference type="EMBL" id="FMTM01000018">
    <property type="protein sequence ID" value="SCW88813.1"/>
    <property type="molecule type" value="Genomic_DNA"/>
</dbReference>
<sequence>MRTALASDRNPQPSTAVDRLLAIFADFETCSNFCYRHPAGDLRFSDLHEQVLALLGRLRAVAEARNPVLIWGHKDPSYLVAYWACLVSGRALVPVEPETPLDRVRQIAQACDASALLIAAPHGDPTQALQSLDVAIPIIEIGVDVESSRIKHPGHLRALATSGIADDDVAYIMFSSGTLGQPKGIQVTYANLVDFIDWLDVLLPEAATFSAVSGNIRYCFDVSLFEIWTSWLHRLPITALDHADIANSTGYIRRLASDKVSLWVSTPSIVRLFLKNRRFCSDSLPDCATFVFCGEPLTKAIVNDLFQRFPGCRVVNTYGPTECTVAVTSVDITNDHLLAEHELPIGYARAGTSIGHSPGIDAIDQAQEIYVRGASVGRGYVGLPERQEYAFPERDLYRTGDWGWKAADGLWYFKGRIDREVKIQGVRIALDDVEAHIRAQPGVEEVVVSIFSLDDQPRALNAYVLGPQSDDGLRLLAGRLSEQLPHYLVPRFWYAGFEVTLNKNSKLDRNAIITAGANAALRYVHPSLASA</sequence>
<dbReference type="PANTHER" id="PTHR45398">
    <property type="match status" value="1"/>
</dbReference>
<organism evidence="2 3">
    <name type="scientific">Rhizobium mongolense subsp. loessense</name>
    <dbReference type="NCBI Taxonomy" id="158890"/>
    <lineage>
        <taxon>Bacteria</taxon>
        <taxon>Pseudomonadati</taxon>
        <taxon>Pseudomonadota</taxon>
        <taxon>Alphaproteobacteria</taxon>
        <taxon>Hyphomicrobiales</taxon>
        <taxon>Rhizobiaceae</taxon>
        <taxon>Rhizobium/Agrobacterium group</taxon>
        <taxon>Rhizobium</taxon>
    </lineage>
</organism>
<dbReference type="Gene3D" id="3.40.50.12780">
    <property type="entry name" value="N-terminal domain of ligase-like"/>
    <property type="match status" value="1"/>
</dbReference>
<dbReference type="AlphaFoldDB" id="A0A1G4U595"/>
<dbReference type="GO" id="GO:0016874">
    <property type="term" value="F:ligase activity"/>
    <property type="evidence" value="ECO:0007669"/>
    <property type="project" value="UniProtKB-KW"/>
</dbReference>
<gene>
    <name evidence="2" type="ORF">SAMN02927900_06140</name>
</gene>
<dbReference type="Proteomes" id="UP000199542">
    <property type="component" value="Unassembled WGS sequence"/>
</dbReference>
<proteinExistence type="predicted"/>
<name>A0A1G4U595_9HYPH</name>
<protein>
    <submittedName>
        <fullName evidence="2">D-alanine--poly(Phosphoribitol) ligase subunit 1</fullName>
    </submittedName>
</protein>
<dbReference type="Gene3D" id="3.30.300.30">
    <property type="match status" value="1"/>
</dbReference>
<dbReference type="PANTHER" id="PTHR45398:SF1">
    <property type="entry name" value="ENZYME, PUTATIVE (JCVI)-RELATED"/>
    <property type="match status" value="1"/>
</dbReference>
<evidence type="ECO:0000313" key="2">
    <source>
        <dbReference type="EMBL" id="SCW88813.1"/>
    </source>
</evidence>
<evidence type="ECO:0000313" key="3">
    <source>
        <dbReference type="Proteomes" id="UP000199542"/>
    </source>
</evidence>
<reference evidence="2 3" key="1">
    <citation type="submission" date="2016-10" db="EMBL/GenBank/DDBJ databases">
        <authorList>
            <person name="de Groot N.N."/>
        </authorList>
    </citation>
    <scope>NUCLEOTIDE SEQUENCE [LARGE SCALE GENOMIC DNA]</scope>
    <source>
        <strain evidence="2 3">CGMCC 1.3401</strain>
    </source>
</reference>
<accession>A0A1G4U595</accession>
<dbReference type="Pfam" id="PF00501">
    <property type="entry name" value="AMP-binding"/>
    <property type="match status" value="1"/>
</dbReference>
<dbReference type="RefSeq" id="WP_092588503.1">
    <property type="nucleotide sequence ID" value="NZ_FMTM01000018.1"/>
</dbReference>
<feature type="domain" description="AMP-dependent synthetase/ligase" evidence="1">
    <location>
        <begin position="42"/>
        <end position="380"/>
    </location>
</feature>
<dbReference type="InterPro" id="IPR045851">
    <property type="entry name" value="AMP-bd_C_sf"/>
</dbReference>
<dbReference type="SUPFAM" id="SSF56801">
    <property type="entry name" value="Acetyl-CoA synthetase-like"/>
    <property type="match status" value="1"/>
</dbReference>